<dbReference type="Gene3D" id="1.10.510.10">
    <property type="entry name" value="Transferase(Phosphotransferase) domain 1"/>
    <property type="match status" value="1"/>
</dbReference>
<evidence type="ECO:0000256" key="3">
    <source>
        <dbReference type="ARBA" id="ARBA00022679"/>
    </source>
</evidence>
<dbReference type="GO" id="GO:0000226">
    <property type="term" value="P:microtubule cytoskeleton organization"/>
    <property type="evidence" value="ECO:0007669"/>
    <property type="project" value="TreeGrafter"/>
</dbReference>
<accession>A0A8C6KQM9</accession>
<sequence>MESLQHPNVVRLYEVVETPSRLFLVLEYASGGDLHNRICTEGKLSDNSSKITFAQILSAVKYMHNMNIIHRDLKAENVLFTSSGCVKVADFGFSTQVTNRSSALDTFCGSPPYAAPELFRDESYLGPPVDVWFVCYEAACLLPSAGFSRIKVDLHQDLEVFRPHTHVSVYQQFHRDCE</sequence>
<dbReference type="GO" id="GO:0035556">
    <property type="term" value="P:intracellular signal transduction"/>
    <property type="evidence" value="ECO:0007669"/>
    <property type="project" value="TreeGrafter"/>
</dbReference>
<keyword evidence="11" id="KW-1185">Reference proteome</keyword>
<dbReference type="PANTHER" id="PTHR24346:SF35">
    <property type="entry name" value="SERINE_THREONINE-PROTEIN KINASE NIM1-LIKE"/>
    <property type="match status" value="1"/>
</dbReference>
<evidence type="ECO:0000256" key="7">
    <source>
        <dbReference type="ARBA" id="ARBA00047899"/>
    </source>
</evidence>
<evidence type="ECO:0000256" key="6">
    <source>
        <dbReference type="ARBA" id="ARBA00022840"/>
    </source>
</evidence>
<organism evidence="10 11">
    <name type="scientific">Nothobranchius furzeri</name>
    <name type="common">Turquoise killifish</name>
    <dbReference type="NCBI Taxonomy" id="105023"/>
    <lineage>
        <taxon>Eukaryota</taxon>
        <taxon>Metazoa</taxon>
        <taxon>Chordata</taxon>
        <taxon>Craniata</taxon>
        <taxon>Vertebrata</taxon>
        <taxon>Euteleostomi</taxon>
        <taxon>Actinopterygii</taxon>
        <taxon>Neopterygii</taxon>
        <taxon>Teleostei</taxon>
        <taxon>Neoteleostei</taxon>
        <taxon>Acanthomorphata</taxon>
        <taxon>Ovalentaria</taxon>
        <taxon>Atherinomorphae</taxon>
        <taxon>Cyprinodontiformes</taxon>
        <taxon>Nothobranchiidae</taxon>
        <taxon>Nothobranchius</taxon>
    </lineage>
</organism>
<dbReference type="InterPro" id="IPR000719">
    <property type="entry name" value="Prot_kinase_dom"/>
</dbReference>
<evidence type="ECO:0000256" key="1">
    <source>
        <dbReference type="ARBA" id="ARBA00012513"/>
    </source>
</evidence>
<comment type="catalytic activity">
    <reaction evidence="7">
        <text>L-threonyl-[protein] + ATP = O-phospho-L-threonyl-[protein] + ADP + H(+)</text>
        <dbReference type="Rhea" id="RHEA:46608"/>
        <dbReference type="Rhea" id="RHEA-COMP:11060"/>
        <dbReference type="Rhea" id="RHEA-COMP:11605"/>
        <dbReference type="ChEBI" id="CHEBI:15378"/>
        <dbReference type="ChEBI" id="CHEBI:30013"/>
        <dbReference type="ChEBI" id="CHEBI:30616"/>
        <dbReference type="ChEBI" id="CHEBI:61977"/>
        <dbReference type="ChEBI" id="CHEBI:456216"/>
        <dbReference type="EC" id="2.7.11.1"/>
    </reaction>
</comment>
<dbReference type="Proteomes" id="UP000694548">
    <property type="component" value="Chromosome sgr02"/>
</dbReference>
<evidence type="ECO:0000256" key="8">
    <source>
        <dbReference type="ARBA" id="ARBA00048679"/>
    </source>
</evidence>
<proteinExistence type="predicted"/>
<dbReference type="FunFam" id="1.10.510.10:FF:000571">
    <property type="entry name" value="Maternal embryonic leucine zipper kinase"/>
    <property type="match status" value="1"/>
</dbReference>
<keyword evidence="4" id="KW-0547">Nucleotide-binding</keyword>
<protein>
    <recommendedName>
        <fullName evidence="1">non-specific serine/threonine protein kinase</fullName>
        <ecNumber evidence="1">2.7.11.1</ecNumber>
    </recommendedName>
</protein>
<keyword evidence="3" id="KW-0808">Transferase</keyword>
<evidence type="ECO:0000259" key="9">
    <source>
        <dbReference type="PROSITE" id="PS50011"/>
    </source>
</evidence>
<dbReference type="PANTHER" id="PTHR24346">
    <property type="entry name" value="MAP/MICROTUBULE AFFINITY-REGULATING KINASE"/>
    <property type="match status" value="1"/>
</dbReference>
<dbReference type="PROSITE" id="PS00108">
    <property type="entry name" value="PROTEIN_KINASE_ST"/>
    <property type="match status" value="1"/>
</dbReference>
<name>A0A8C6KQM9_NOTFU</name>
<reference evidence="10" key="3">
    <citation type="submission" date="2025-09" db="UniProtKB">
        <authorList>
            <consortium name="Ensembl"/>
        </authorList>
    </citation>
    <scope>IDENTIFICATION</scope>
</reference>
<dbReference type="GO" id="GO:0050321">
    <property type="term" value="F:tau-protein kinase activity"/>
    <property type="evidence" value="ECO:0007669"/>
    <property type="project" value="TreeGrafter"/>
</dbReference>
<keyword evidence="5" id="KW-0418">Kinase</keyword>
<dbReference type="SUPFAM" id="SSF56112">
    <property type="entry name" value="Protein kinase-like (PK-like)"/>
    <property type="match status" value="1"/>
</dbReference>
<dbReference type="SMART" id="SM00220">
    <property type="entry name" value="S_TKc"/>
    <property type="match status" value="1"/>
</dbReference>
<feature type="domain" description="Protein kinase" evidence="9">
    <location>
        <begin position="1"/>
        <end position="178"/>
    </location>
</feature>
<dbReference type="GO" id="GO:0005524">
    <property type="term" value="F:ATP binding"/>
    <property type="evidence" value="ECO:0007669"/>
    <property type="project" value="UniProtKB-KW"/>
</dbReference>
<dbReference type="InterPro" id="IPR011009">
    <property type="entry name" value="Kinase-like_dom_sf"/>
</dbReference>
<reference evidence="10" key="2">
    <citation type="submission" date="2025-08" db="UniProtKB">
        <authorList>
            <consortium name="Ensembl"/>
        </authorList>
    </citation>
    <scope>IDENTIFICATION</scope>
</reference>
<dbReference type="InterPro" id="IPR008271">
    <property type="entry name" value="Ser/Thr_kinase_AS"/>
</dbReference>
<dbReference type="EC" id="2.7.11.1" evidence="1"/>
<dbReference type="PROSITE" id="PS50011">
    <property type="entry name" value="PROTEIN_KINASE_DOM"/>
    <property type="match status" value="1"/>
</dbReference>
<comment type="catalytic activity">
    <reaction evidence="8">
        <text>L-seryl-[protein] + ATP = O-phospho-L-seryl-[protein] + ADP + H(+)</text>
        <dbReference type="Rhea" id="RHEA:17989"/>
        <dbReference type="Rhea" id="RHEA-COMP:9863"/>
        <dbReference type="Rhea" id="RHEA-COMP:11604"/>
        <dbReference type="ChEBI" id="CHEBI:15378"/>
        <dbReference type="ChEBI" id="CHEBI:29999"/>
        <dbReference type="ChEBI" id="CHEBI:30616"/>
        <dbReference type="ChEBI" id="CHEBI:83421"/>
        <dbReference type="ChEBI" id="CHEBI:456216"/>
        <dbReference type="EC" id="2.7.11.1"/>
    </reaction>
</comment>
<evidence type="ECO:0000313" key="11">
    <source>
        <dbReference type="Proteomes" id="UP000694548"/>
    </source>
</evidence>
<evidence type="ECO:0000256" key="4">
    <source>
        <dbReference type="ARBA" id="ARBA00022741"/>
    </source>
</evidence>
<dbReference type="Pfam" id="PF00069">
    <property type="entry name" value="Pkinase"/>
    <property type="match status" value="1"/>
</dbReference>
<dbReference type="GO" id="GO:0005737">
    <property type="term" value="C:cytoplasm"/>
    <property type="evidence" value="ECO:0007669"/>
    <property type="project" value="TreeGrafter"/>
</dbReference>
<dbReference type="Ensembl" id="ENSNFUT00015008108.1">
    <property type="protein sequence ID" value="ENSNFUP00015007707.1"/>
    <property type="gene ID" value="ENSNFUG00015003793.1"/>
</dbReference>
<dbReference type="AlphaFoldDB" id="A0A8C6KQM9"/>
<reference evidence="10" key="1">
    <citation type="submission" date="2014-08" db="EMBL/GenBank/DDBJ databases">
        <authorList>
            <person name="Senf B."/>
            <person name="Petzold A."/>
            <person name="Downie B.R."/>
            <person name="Koch P."/>
            <person name="Platzer M."/>
        </authorList>
    </citation>
    <scope>NUCLEOTIDE SEQUENCE [LARGE SCALE GENOMIC DNA]</scope>
    <source>
        <strain evidence="10">GRZ</strain>
    </source>
</reference>
<keyword evidence="6" id="KW-0067">ATP-binding</keyword>
<evidence type="ECO:0000256" key="5">
    <source>
        <dbReference type="ARBA" id="ARBA00022777"/>
    </source>
</evidence>
<evidence type="ECO:0000313" key="10">
    <source>
        <dbReference type="Ensembl" id="ENSNFUP00015007707.1"/>
    </source>
</evidence>
<evidence type="ECO:0000256" key="2">
    <source>
        <dbReference type="ARBA" id="ARBA00022527"/>
    </source>
</evidence>
<dbReference type="GeneTree" id="ENSGT00940000166638"/>
<keyword evidence="2" id="KW-0723">Serine/threonine-protein kinase</keyword>